<feature type="domain" description="Glutamine amidotransferase" evidence="3">
    <location>
        <begin position="4"/>
        <end position="184"/>
    </location>
</feature>
<dbReference type="KEGG" id="sfu:Sfum_3710"/>
<dbReference type="RefSeq" id="WP_011700505.1">
    <property type="nucleotide sequence ID" value="NC_008554.1"/>
</dbReference>
<dbReference type="EMBL" id="CP000478">
    <property type="protein sequence ID" value="ABK19380.1"/>
    <property type="molecule type" value="Genomic_DNA"/>
</dbReference>
<dbReference type="InParanoid" id="A0LPM8"/>
<dbReference type="GO" id="GO:0004049">
    <property type="term" value="F:anthranilate synthase activity"/>
    <property type="evidence" value="ECO:0007669"/>
    <property type="project" value="TreeGrafter"/>
</dbReference>
<dbReference type="EC" id="2.6.1.85" evidence="4"/>
<dbReference type="MEROPS" id="C26.955"/>
<evidence type="ECO:0000313" key="4">
    <source>
        <dbReference type="EMBL" id="ABK19380.1"/>
    </source>
</evidence>
<sequence length="219" mass="24692" precursor="true">MRLVVIDNYDSFTFNLVQLFFEFDLEVSVFRNDRVTLDGIDALRPDWICISPGPRSPAHSGISKAVVERFGPTIPILGVCLGMQVINEVFGGKTIKAPVPVHGKCSRVDHEGRSVFRGIPSPFWAARYHSLCVELQSDCLLPVAHAEDRVLMGIRHRSWPLCGVQFHPESFMTEHGLELIRNFLSLRRGWIAPDDAADPDRFPRIDTPIGYPDRREEAA</sequence>
<evidence type="ECO:0000256" key="1">
    <source>
        <dbReference type="ARBA" id="ARBA00022962"/>
    </source>
</evidence>
<dbReference type="OrthoDB" id="9786812at2"/>
<dbReference type="STRING" id="335543.Sfum_3710"/>
<dbReference type="PANTHER" id="PTHR43418:SF4">
    <property type="entry name" value="MULTIFUNCTIONAL TRYPTOPHAN BIOSYNTHESIS PROTEIN"/>
    <property type="match status" value="1"/>
</dbReference>
<gene>
    <name evidence="4" type="ordered locus">Sfum_3710</name>
</gene>
<dbReference type="eggNOG" id="COG0512">
    <property type="taxonomic scope" value="Bacteria"/>
</dbReference>
<dbReference type="InterPro" id="IPR006221">
    <property type="entry name" value="TrpG/PapA_dom"/>
</dbReference>
<dbReference type="GO" id="GO:0005829">
    <property type="term" value="C:cytosol"/>
    <property type="evidence" value="ECO:0007669"/>
    <property type="project" value="TreeGrafter"/>
</dbReference>
<feature type="region of interest" description="Disordered" evidence="2">
    <location>
        <begin position="198"/>
        <end position="219"/>
    </location>
</feature>
<dbReference type="Pfam" id="PF00117">
    <property type="entry name" value="GATase"/>
    <property type="match status" value="1"/>
</dbReference>
<dbReference type="InterPro" id="IPR017926">
    <property type="entry name" value="GATASE"/>
</dbReference>
<dbReference type="GO" id="GO:0000162">
    <property type="term" value="P:L-tryptophan biosynthetic process"/>
    <property type="evidence" value="ECO:0007669"/>
    <property type="project" value="TreeGrafter"/>
</dbReference>
<dbReference type="InterPro" id="IPR050472">
    <property type="entry name" value="Anth_synth/Amidotransfase"/>
</dbReference>
<dbReference type="HOGENOM" id="CLU_014340_1_2_7"/>
<organism evidence="4 5">
    <name type="scientific">Syntrophobacter fumaroxidans (strain DSM 10017 / MPOB)</name>
    <dbReference type="NCBI Taxonomy" id="335543"/>
    <lineage>
        <taxon>Bacteria</taxon>
        <taxon>Pseudomonadati</taxon>
        <taxon>Thermodesulfobacteriota</taxon>
        <taxon>Syntrophobacteria</taxon>
        <taxon>Syntrophobacterales</taxon>
        <taxon>Syntrophobacteraceae</taxon>
        <taxon>Syntrophobacter</taxon>
    </lineage>
</organism>
<keyword evidence="4" id="KW-0808">Transferase</keyword>
<dbReference type="Proteomes" id="UP000001784">
    <property type="component" value="Chromosome"/>
</dbReference>
<evidence type="ECO:0000313" key="5">
    <source>
        <dbReference type="Proteomes" id="UP000001784"/>
    </source>
</evidence>
<dbReference type="Gene3D" id="3.40.50.880">
    <property type="match status" value="1"/>
</dbReference>
<dbReference type="GO" id="GO:0046820">
    <property type="term" value="F:4-amino-4-deoxychorismate synthase activity"/>
    <property type="evidence" value="ECO:0007669"/>
    <property type="project" value="UniProtKB-EC"/>
</dbReference>
<keyword evidence="5" id="KW-1185">Reference proteome</keyword>
<reference evidence="4 5" key="1">
    <citation type="submission" date="2006-10" db="EMBL/GenBank/DDBJ databases">
        <title>Complete sequence of Syntrophobacter fumaroxidans MPOB.</title>
        <authorList>
            <consortium name="US DOE Joint Genome Institute"/>
            <person name="Copeland A."/>
            <person name="Lucas S."/>
            <person name="Lapidus A."/>
            <person name="Barry K."/>
            <person name="Detter J.C."/>
            <person name="Glavina del Rio T."/>
            <person name="Hammon N."/>
            <person name="Israni S."/>
            <person name="Pitluck S."/>
            <person name="Goltsman E.G."/>
            <person name="Martinez M."/>
            <person name="Schmutz J."/>
            <person name="Larimer F."/>
            <person name="Land M."/>
            <person name="Hauser L."/>
            <person name="Kyrpides N."/>
            <person name="Kim E."/>
            <person name="Boone D.R."/>
            <person name="Brockman F."/>
            <person name="Culley D."/>
            <person name="Ferry J."/>
            <person name="Gunsalus R."/>
            <person name="McInerney M.J."/>
            <person name="Morrison M."/>
            <person name="Plugge C."/>
            <person name="Rohlin L."/>
            <person name="Scholten J."/>
            <person name="Sieber J."/>
            <person name="Stams A.J.M."/>
            <person name="Worm P."/>
            <person name="Henstra A.M."/>
            <person name="Richardson P."/>
        </authorList>
    </citation>
    <scope>NUCLEOTIDE SEQUENCE [LARGE SCALE GENOMIC DNA]</scope>
    <source>
        <strain evidence="5">DSM 10017 / MPOB</strain>
    </source>
</reference>
<dbReference type="NCBIfam" id="TIGR00566">
    <property type="entry name" value="trpG_papA"/>
    <property type="match status" value="1"/>
</dbReference>
<dbReference type="CDD" id="cd01743">
    <property type="entry name" value="GATase1_Anthranilate_Synthase"/>
    <property type="match status" value="1"/>
</dbReference>
<protein>
    <submittedName>
        <fullName evidence="4">Aminodeoxychorismate synthase, glutamine amidotransferase subunit</fullName>
        <ecNumber evidence="4">2.6.1.85</ecNumber>
    </submittedName>
</protein>
<dbReference type="FunFam" id="3.40.50.880:FF:000003">
    <property type="entry name" value="Anthranilate synthase component II"/>
    <property type="match status" value="1"/>
</dbReference>
<accession>A0LPM8</accession>
<proteinExistence type="predicted"/>
<name>A0LPM8_SYNFM</name>
<keyword evidence="1 4" id="KW-0315">Glutamine amidotransferase</keyword>
<evidence type="ECO:0000256" key="2">
    <source>
        <dbReference type="SAM" id="MobiDB-lite"/>
    </source>
</evidence>
<dbReference type="PANTHER" id="PTHR43418">
    <property type="entry name" value="MULTIFUNCTIONAL TRYPTOPHAN BIOSYNTHESIS PROTEIN-RELATED"/>
    <property type="match status" value="1"/>
</dbReference>
<dbReference type="AlphaFoldDB" id="A0LPM8"/>
<dbReference type="PRINTS" id="PR00097">
    <property type="entry name" value="ANTSNTHASEII"/>
</dbReference>
<dbReference type="PROSITE" id="PS51273">
    <property type="entry name" value="GATASE_TYPE_1"/>
    <property type="match status" value="1"/>
</dbReference>
<keyword evidence="4" id="KW-0032">Aminotransferase</keyword>
<dbReference type="SUPFAM" id="SSF52317">
    <property type="entry name" value="Class I glutamine amidotransferase-like"/>
    <property type="match status" value="1"/>
</dbReference>
<dbReference type="InterPro" id="IPR029062">
    <property type="entry name" value="Class_I_gatase-like"/>
</dbReference>
<dbReference type="PRINTS" id="PR00096">
    <property type="entry name" value="GATASE"/>
</dbReference>
<evidence type="ECO:0000259" key="3">
    <source>
        <dbReference type="Pfam" id="PF00117"/>
    </source>
</evidence>